<keyword evidence="5 6" id="KW-0720">Serine protease</keyword>
<dbReference type="SUPFAM" id="SSF52743">
    <property type="entry name" value="Subtilisin-like"/>
    <property type="match status" value="1"/>
</dbReference>
<feature type="active site" description="Charge relay system" evidence="6">
    <location>
        <position position="359"/>
    </location>
</feature>
<feature type="domain" description="Inhibitor I9" evidence="11">
    <location>
        <begin position="34"/>
        <end position="116"/>
    </location>
</feature>
<evidence type="ECO:0000256" key="9">
    <source>
        <dbReference type="SAM" id="SignalP"/>
    </source>
</evidence>
<keyword evidence="3 9" id="KW-0732">Signal</keyword>
<feature type="compositionally biased region" description="Polar residues" evidence="8">
    <location>
        <begin position="451"/>
        <end position="471"/>
    </location>
</feature>
<evidence type="ECO:0000256" key="4">
    <source>
        <dbReference type="ARBA" id="ARBA00022801"/>
    </source>
</evidence>
<evidence type="ECO:0000313" key="13">
    <source>
        <dbReference type="Proteomes" id="UP000253664"/>
    </source>
</evidence>
<feature type="compositionally biased region" description="Low complexity" evidence="8">
    <location>
        <begin position="420"/>
        <end position="450"/>
    </location>
</feature>
<name>A0A367LBG9_9HYPO</name>
<dbReference type="InterPro" id="IPR050131">
    <property type="entry name" value="Peptidase_S8_subtilisin-like"/>
</dbReference>
<dbReference type="InterPro" id="IPR037045">
    <property type="entry name" value="S8pro/Inhibitor_I9_sf"/>
</dbReference>
<keyword evidence="13" id="KW-1185">Reference proteome</keyword>
<dbReference type="STRING" id="1330021.A0A367LBG9"/>
<dbReference type="InterPro" id="IPR022398">
    <property type="entry name" value="Peptidase_S8_His-AS"/>
</dbReference>
<keyword evidence="4 6" id="KW-0378">Hydrolase</keyword>
<dbReference type="PANTHER" id="PTHR43806">
    <property type="entry name" value="PEPTIDASE S8"/>
    <property type="match status" value="1"/>
</dbReference>
<dbReference type="InterPro" id="IPR015500">
    <property type="entry name" value="Peptidase_S8_subtilisin-rel"/>
</dbReference>
<feature type="region of interest" description="Disordered" evidence="8">
    <location>
        <begin position="566"/>
        <end position="864"/>
    </location>
</feature>
<dbReference type="GO" id="GO:0004252">
    <property type="term" value="F:serine-type endopeptidase activity"/>
    <property type="evidence" value="ECO:0007669"/>
    <property type="project" value="UniProtKB-UniRule"/>
</dbReference>
<dbReference type="PROSITE" id="PS00136">
    <property type="entry name" value="SUBTILASE_ASP"/>
    <property type="match status" value="1"/>
</dbReference>
<feature type="compositionally biased region" description="Pro residues" evidence="8">
    <location>
        <begin position="619"/>
        <end position="630"/>
    </location>
</feature>
<dbReference type="Pfam" id="PF00082">
    <property type="entry name" value="Peptidase_S8"/>
    <property type="match status" value="1"/>
</dbReference>
<dbReference type="Proteomes" id="UP000253664">
    <property type="component" value="Unassembled WGS sequence"/>
</dbReference>
<evidence type="ECO:0000256" key="3">
    <source>
        <dbReference type="ARBA" id="ARBA00022729"/>
    </source>
</evidence>
<feature type="compositionally biased region" description="Polar residues" evidence="8">
    <location>
        <begin position="696"/>
        <end position="707"/>
    </location>
</feature>
<feature type="compositionally biased region" description="Low complexity" evidence="8">
    <location>
        <begin position="586"/>
        <end position="598"/>
    </location>
</feature>
<dbReference type="InterPro" id="IPR010259">
    <property type="entry name" value="S8pro/Inhibitor_I9"/>
</dbReference>
<dbReference type="Gene3D" id="3.40.50.200">
    <property type="entry name" value="Peptidase S8/S53 domain"/>
    <property type="match status" value="1"/>
</dbReference>
<feature type="active site" description="Charge relay system" evidence="6">
    <location>
        <position position="157"/>
    </location>
</feature>
<dbReference type="GO" id="GO:0006508">
    <property type="term" value="P:proteolysis"/>
    <property type="evidence" value="ECO:0007669"/>
    <property type="project" value="UniProtKB-KW"/>
</dbReference>
<comment type="caution">
    <text evidence="12">The sequence shown here is derived from an EMBL/GenBank/DDBJ whole genome shotgun (WGS) entry which is preliminary data.</text>
</comment>
<protein>
    <submittedName>
        <fullName evidence="12">Subtilisin-like protease</fullName>
    </submittedName>
</protein>
<comment type="similarity">
    <text evidence="1 6 7">Belongs to the peptidase S8 family.</text>
</comment>
<dbReference type="InterPro" id="IPR000209">
    <property type="entry name" value="Peptidase_S8/S53_dom"/>
</dbReference>
<dbReference type="EMBL" id="LKCN02000010">
    <property type="protein sequence ID" value="RCI11751.1"/>
    <property type="molecule type" value="Genomic_DNA"/>
</dbReference>
<evidence type="ECO:0000259" key="11">
    <source>
        <dbReference type="Pfam" id="PF05922"/>
    </source>
</evidence>
<evidence type="ECO:0000256" key="1">
    <source>
        <dbReference type="ARBA" id="ARBA00011073"/>
    </source>
</evidence>
<dbReference type="PROSITE" id="PS00137">
    <property type="entry name" value="SUBTILASE_HIS"/>
    <property type="match status" value="1"/>
</dbReference>
<gene>
    <name evidence="12" type="ORF">L249_7675</name>
</gene>
<dbReference type="PRINTS" id="PR00723">
    <property type="entry name" value="SUBTILISIN"/>
</dbReference>
<feature type="compositionally biased region" description="Low complexity" evidence="8">
    <location>
        <begin position="647"/>
        <end position="658"/>
    </location>
</feature>
<keyword evidence="2 6" id="KW-0645">Protease</keyword>
<feature type="domain" description="Peptidase S8/S53" evidence="10">
    <location>
        <begin position="155"/>
        <end position="388"/>
    </location>
</feature>
<feature type="active site" description="Charge relay system" evidence="6">
    <location>
        <position position="194"/>
    </location>
</feature>
<accession>A0A367LBG9</accession>
<feature type="compositionally biased region" description="Polar residues" evidence="8">
    <location>
        <begin position="489"/>
        <end position="499"/>
    </location>
</feature>
<dbReference type="InterPro" id="IPR034193">
    <property type="entry name" value="PCSK9_ProteinaseK-like"/>
</dbReference>
<reference evidence="12 13" key="1">
    <citation type="journal article" date="2015" name="BMC Genomics">
        <title>Insights from the genome of Ophiocordyceps polyrhachis-furcata to pathogenicity and host specificity in insect fungi.</title>
        <authorList>
            <person name="Wichadakul D."/>
            <person name="Kobmoo N."/>
            <person name="Ingsriswang S."/>
            <person name="Tangphatsornruang S."/>
            <person name="Chantasingh D."/>
            <person name="Luangsa-ard J.J."/>
            <person name="Eurwilaichitr L."/>
        </authorList>
    </citation>
    <scope>NUCLEOTIDE SEQUENCE [LARGE SCALE GENOMIC DNA]</scope>
    <source>
        <strain evidence="12 13">BCC 54312</strain>
    </source>
</reference>
<dbReference type="AlphaFoldDB" id="A0A367LBG9"/>
<proteinExistence type="inferred from homology"/>
<dbReference type="InterPro" id="IPR023828">
    <property type="entry name" value="Peptidase_S8_Ser-AS"/>
</dbReference>
<dbReference type="CDD" id="cd04077">
    <property type="entry name" value="Peptidases_S8_PCSK9_ProteinaseK_like"/>
    <property type="match status" value="1"/>
</dbReference>
<evidence type="ECO:0000256" key="8">
    <source>
        <dbReference type="SAM" id="MobiDB-lite"/>
    </source>
</evidence>
<dbReference type="InterPro" id="IPR023827">
    <property type="entry name" value="Peptidase_S8_Asp-AS"/>
</dbReference>
<dbReference type="PROSITE" id="PS00138">
    <property type="entry name" value="SUBTILASE_SER"/>
    <property type="match status" value="1"/>
</dbReference>
<dbReference type="Gene3D" id="3.30.70.80">
    <property type="entry name" value="Peptidase S8 propeptide/proteinase inhibitor I9"/>
    <property type="match status" value="1"/>
</dbReference>
<feature type="compositionally biased region" description="Low complexity" evidence="8">
    <location>
        <begin position="834"/>
        <end position="852"/>
    </location>
</feature>
<feature type="compositionally biased region" description="Pro residues" evidence="8">
    <location>
        <begin position="514"/>
        <end position="532"/>
    </location>
</feature>
<evidence type="ECO:0000256" key="5">
    <source>
        <dbReference type="ARBA" id="ARBA00022825"/>
    </source>
</evidence>
<feature type="chain" id="PRO_5016835494" evidence="9">
    <location>
        <begin position="22"/>
        <end position="1078"/>
    </location>
</feature>
<evidence type="ECO:0000256" key="6">
    <source>
        <dbReference type="PROSITE-ProRule" id="PRU01240"/>
    </source>
</evidence>
<feature type="region of interest" description="Disordered" evidence="8">
    <location>
        <begin position="406"/>
        <end position="554"/>
    </location>
</feature>
<feature type="compositionally biased region" description="Polar residues" evidence="8">
    <location>
        <begin position="774"/>
        <end position="801"/>
    </location>
</feature>
<dbReference type="OrthoDB" id="4927176at2759"/>
<dbReference type="InterPro" id="IPR036852">
    <property type="entry name" value="Peptidase_S8/S53_dom_sf"/>
</dbReference>
<evidence type="ECO:0000256" key="2">
    <source>
        <dbReference type="ARBA" id="ARBA00022670"/>
    </source>
</evidence>
<dbReference type="PANTHER" id="PTHR43806:SF58">
    <property type="entry name" value="ALKALINE PROTEASE 1-RELATED"/>
    <property type="match status" value="1"/>
</dbReference>
<sequence length="1078" mass="113309">MAGHFILQTLAVLSVISSAVAATNQLESLHVKDSYIITLRQSLPDTRVEAHLKWVDDTHQTNKIARRDTDLAGLQAVFNVGEFRGYGGDFDEDTINEIRSHPEVVRVERNQIVGLHSTTMLENSTWGLGTISSRNPGNAEYLFDSSAGQETWAYVLDTGVNIRHHDFGGRAVKGADCGNVLCLPGGDYNDTLGHGTHVAGIIAGTRYGVAKKANIVDVKIARADNTITVLSTVSALSWAFNDMETKGRTNRSIVNLPHGCPYTPYWGIRGHEAELDVIEMMYQKGVLTVVAAGNDNTDASWVAPAAAPNALTVGAIDRRWKEALFSNYGRSVDILAPGVGILSAGNRSDVETRIFGGTSMATPHVTGLALYLKALENITDPEVLTNRILGLASSTSLRRVKRGSPNLVANNGILDKRPAEPSNTSSSTTPATVGSSSTSGVGVVVPLPTGDDSSGLPTNGTYRPPMNSTYGPSPIDDTPRPTSDLVPGSSVNGTYSTSGPPIDDTPRPTFDVVPGPPVDVIPTPPTDVPRPPINDTYRPPVNDPIGPPTNDTPVPIDYMPMPTADVMPRPPINDTYRPPVDDSIGPPTNNTDDTPRPTADVIPSPTLSDWPEPSADGSLPPPIDAMPSPPVDDTIRPPSNDTSYYMPNPTTNITPSTTVGDRPGPYDASASSTDAMPGPPADMSRPPTEYKPDPPSSDTLRPTSESMPSPGIDDTRGPLTDGTPVSPNETTPPPPINDTSTDVQAPFLDTTDAAPSRTSTTIASAYSLPENPSPEASESFTNPLSIPVNQYQPTPRPQTDSIDPYTDDNPPSTDGMTYPDRLPTVPTTEAGPLTAPSSTASSSDSQPTASPDYTTPPDGPVPFQDLKEADPTPTLFTYSAEDGRKLAEAGRSLFVMASSSSLPTPSAENINPSVATVSLANNTRAEINFPDATTVGDGEPTTSWADAVFNHSFDIATPSSDLGLTSTAGAPSLTSGDVRSHGYRMVTVVFHGTTSVIPVDLPPMSSIDVGSVDSSASAQATDSASSSSDLTLAGVAFTTTPTSAVDSSGDSSPSSRGHFHRNFGYLTLSRASPATAST</sequence>
<dbReference type="SUPFAM" id="SSF54897">
    <property type="entry name" value="Protease propeptides/inhibitors"/>
    <property type="match status" value="1"/>
</dbReference>
<dbReference type="GO" id="GO:0005576">
    <property type="term" value="C:extracellular region"/>
    <property type="evidence" value="ECO:0007669"/>
    <property type="project" value="UniProtKB-ARBA"/>
</dbReference>
<dbReference type="PROSITE" id="PS51892">
    <property type="entry name" value="SUBTILASE"/>
    <property type="match status" value="1"/>
</dbReference>
<evidence type="ECO:0000259" key="10">
    <source>
        <dbReference type="Pfam" id="PF00082"/>
    </source>
</evidence>
<feature type="signal peptide" evidence="9">
    <location>
        <begin position="1"/>
        <end position="21"/>
    </location>
</feature>
<dbReference type="Pfam" id="PF05922">
    <property type="entry name" value="Inhibitor_I9"/>
    <property type="match status" value="1"/>
</dbReference>
<evidence type="ECO:0000313" key="12">
    <source>
        <dbReference type="EMBL" id="RCI11751.1"/>
    </source>
</evidence>
<organism evidence="12 13">
    <name type="scientific">Ophiocordyceps polyrhachis-furcata BCC 54312</name>
    <dbReference type="NCBI Taxonomy" id="1330021"/>
    <lineage>
        <taxon>Eukaryota</taxon>
        <taxon>Fungi</taxon>
        <taxon>Dikarya</taxon>
        <taxon>Ascomycota</taxon>
        <taxon>Pezizomycotina</taxon>
        <taxon>Sordariomycetes</taxon>
        <taxon>Hypocreomycetidae</taxon>
        <taxon>Hypocreales</taxon>
        <taxon>Ophiocordycipitaceae</taxon>
        <taxon>Ophiocordyceps</taxon>
    </lineage>
</organism>
<evidence type="ECO:0000256" key="7">
    <source>
        <dbReference type="RuleBase" id="RU003355"/>
    </source>
</evidence>